<dbReference type="EMBL" id="LR796703">
    <property type="protein sequence ID" value="CAB4160931.1"/>
    <property type="molecule type" value="Genomic_DNA"/>
</dbReference>
<organism evidence="1">
    <name type="scientific">uncultured Caudovirales phage</name>
    <dbReference type="NCBI Taxonomy" id="2100421"/>
    <lineage>
        <taxon>Viruses</taxon>
        <taxon>Duplodnaviria</taxon>
        <taxon>Heunggongvirae</taxon>
        <taxon>Uroviricota</taxon>
        <taxon>Caudoviricetes</taxon>
        <taxon>Peduoviridae</taxon>
        <taxon>Maltschvirus</taxon>
        <taxon>Maltschvirus maltsch</taxon>
    </lineage>
</organism>
<sequence>MRTKYSSNSELSHIWANDPDPSIGKRANSMSCNNGRLYSYATCIAQIINDTVIYNTASYSITTSKQQGYARSATNHFNNKIYLDIPQRGLHSLEFSQFEFNHIIESSERKASQSLLKASRSKKYSDMYNAEALSIFSNLEQYASLFNLKYEKPNLDHLRESALKADKEAKAIEKVRKAERIKEQAEALINWRKGEDVRNRFEITALRIKEDQIETTKGARIPVDHAVKFWGLIKSWHEKGVSYVKDHHSIHLGNYSVNRFENDVLTVGCHSIPYSEIENIAHQLSLN</sequence>
<accession>A0A6J5NUD6</accession>
<evidence type="ECO:0000313" key="1">
    <source>
        <dbReference type="EMBL" id="CAB4160931.1"/>
    </source>
</evidence>
<name>A0A6J5NUD6_9CAUD</name>
<protein>
    <submittedName>
        <fullName evidence="1">Uncharacterized protein</fullName>
    </submittedName>
</protein>
<reference evidence="1" key="1">
    <citation type="submission" date="2020-04" db="EMBL/GenBank/DDBJ databases">
        <authorList>
            <person name="Chiriac C."/>
            <person name="Salcher M."/>
            <person name="Ghai R."/>
            <person name="Kavagutti S V."/>
        </authorList>
    </citation>
    <scope>NUCLEOTIDE SEQUENCE</scope>
</reference>
<gene>
    <name evidence="1" type="ORF">UFOVP765_43</name>
</gene>
<proteinExistence type="predicted"/>